<dbReference type="SMART" id="SM00409">
    <property type="entry name" value="IG"/>
    <property type="match status" value="2"/>
</dbReference>
<proteinExistence type="predicted"/>
<dbReference type="STRING" id="48699.ENSPLAP00000000911"/>
<reference evidence="2" key="2">
    <citation type="submission" date="2025-09" db="UniProtKB">
        <authorList>
            <consortium name="Ensembl"/>
        </authorList>
    </citation>
    <scope>IDENTIFICATION</scope>
</reference>
<evidence type="ECO:0000313" key="3">
    <source>
        <dbReference type="Proteomes" id="UP000261500"/>
    </source>
</evidence>
<dbReference type="PANTHER" id="PTHR47633:SF15">
    <property type="entry name" value="IG-LIKE DOMAIN-CONTAINING PROTEIN"/>
    <property type="match status" value="1"/>
</dbReference>
<evidence type="ECO:0000313" key="2">
    <source>
        <dbReference type="Ensembl" id="ENSPLAP00000000911.1"/>
    </source>
</evidence>
<dbReference type="CDD" id="cd00096">
    <property type="entry name" value="Ig"/>
    <property type="match status" value="2"/>
</dbReference>
<dbReference type="InterPro" id="IPR003599">
    <property type="entry name" value="Ig_sub"/>
</dbReference>
<dbReference type="InterPro" id="IPR013783">
    <property type="entry name" value="Ig-like_fold"/>
</dbReference>
<dbReference type="PANTHER" id="PTHR47633">
    <property type="entry name" value="IMMUNOGLOBULIN"/>
    <property type="match status" value="1"/>
</dbReference>
<dbReference type="SMART" id="SM00408">
    <property type="entry name" value="IGc2"/>
    <property type="match status" value="2"/>
</dbReference>
<dbReference type="AlphaFoldDB" id="A0A3B3TKT0"/>
<dbReference type="SUPFAM" id="SSF48726">
    <property type="entry name" value="Immunoglobulin"/>
    <property type="match status" value="2"/>
</dbReference>
<name>A0A3B3TKT0_9TELE</name>
<organism evidence="2 3">
    <name type="scientific">Poecilia latipinna</name>
    <name type="common">sailfin molly</name>
    <dbReference type="NCBI Taxonomy" id="48699"/>
    <lineage>
        <taxon>Eukaryota</taxon>
        <taxon>Metazoa</taxon>
        <taxon>Chordata</taxon>
        <taxon>Craniata</taxon>
        <taxon>Vertebrata</taxon>
        <taxon>Euteleostomi</taxon>
        <taxon>Actinopterygii</taxon>
        <taxon>Neopterygii</taxon>
        <taxon>Teleostei</taxon>
        <taxon>Neoteleostei</taxon>
        <taxon>Acanthomorphata</taxon>
        <taxon>Ovalentaria</taxon>
        <taxon>Atherinomorphae</taxon>
        <taxon>Cyprinodontiformes</taxon>
        <taxon>Poeciliidae</taxon>
        <taxon>Poeciliinae</taxon>
        <taxon>Poecilia</taxon>
    </lineage>
</organism>
<dbReference type="InterPro" id="IPR003598">
    <property type="entry name" value="Ig_sub2"/>
</dbReference>
<sequence>MYPTGSSKKWLMTCSLTTDKLIPPSFIKKLNDTHFVVGRPEPPSFLETPEPKEILPGKNVTFLAKVKGSAPLQVKWFRGAKEMQHGRGCEISFKADVATLVLHRVDRSHAGEYTCQVINNAGKESCPLHLFPVEVTMGNAVTLKCRIAGSPDISVAWFKAGGKLRKSPICSMDFSNGIASLNLVKTAKSDDGEYTCKAENRVGSASATCRVTVKGDARILCSIFQIIIVLH</sequence>
<dbReference type="InterPro" id="IPR007110">
    <property type="entry name" value="Ig-like_dom"/>
</dbReference>
<reference evidence="2" key="1">
    <citation type="submission" date="2025-08" db="UniProtKB">
        <authorList>
            <consortium name="Ensembl"/>
        </authorList>
    </citation>
    <scope>IDENTIFICATION</scope>
</reference>
<feature type="domain" description="Ig-like" evidence="1">
    <location>
        <begin position="43"/>
        <end position="120"/>
    </location>
</feature>
<feature type="domain" description="Ig-like" evidence="1">
    <location>
        <begin position="127"/>
        <end position="212"/>
    </location>
</feature>
<dbReference type="GeneTree" id="ENSGT01110000267173"/>
<keyword evidence="3" id="KW-1185">Reference proteome</keyword>
<dbReference type="Proteomes" id="UP000261500">
    <property type="component" value="Unplaced"/>
</dbReference>
<accession>A0A3B3TKT0</accession>
<dbReference type="Gene3D" id="2.60.40.10">
    <property type="entry name" value="Immunoglobulins"/>
    <property type="match status" value="2"/>
</dbReference>
<dbReference type="Ensembl" id="ENSPLAT00000015632.1">
    <property type="protein sequence ID" value="ENSPLAP00000000911.1"/>
    <property type="gene ID" value="ENSPLAG00000001843.1"/>
</dbReference>
<protein>
    <recommendedName>
        <fullName evidence="1">Ig-like domain-containing protein</fullName>
    </recommendedName>
</protein>
<dbReference type="PROSITE" id="PS50835">
    <property type="entry name" value="IG_LIKE"/>
    <property type="match status" value="2"/>
</dbReference>
<dbReference type="Pfam" id="PF07679">
    <property type="entry name" value="I-set"/>
    <property type="match status" value="2"/>
</dbReference>
<dbReference type="InterPro" id="IPR013098">
    <property type="entry name" value="Ig_I-set"/>
</dbReference>
<evidence type="ECO:0000259" key="1">
    <source>
        <dbReference type="PROSITE" id="PS50835"/>
    </source>
</evidence>
<dbReference type="InterPro" id="IPR036179">
    <property type="entry name" value="Ig-like_dom_sf"/>
</dbReference>
<dbReference type="FunFam" id="2.60.40.10:FF:000022">
    <property type="entry name" value="Cardiac titin"/>
    <property type="match status" value="2"/>
</dbReference>